<dbReference type="InterPro" id="IPR050671">
    <property type="entry name" value="CD300_family_receptors"/>
</dbReference>
<feature type="domain" description="Immunoglobulin V-set" evidence="8">
    <location>
        <begin position="30"/>
        <end position="111"/>
    </location>
</feature>
<evidence type="ECO:0000256" key="4">
    <source>
        <dbReference type="ARBA" id="ARBA00023136"/>
    </source>
</evidence>
<dbReference type="InterPro" id="IPR013106">
    <property type="entry name" value="Ig_V-set"/>
</dbReference>
<evidence type="ECO:0000256" key="2">
    <source>
        <dbReference type="ARBA" id="ARBA00022692"/>
    </source>
</evidence>
<evidence type="ECO:0000256" key="7">
    <source>
        <dbReference type="SAM" id="SignalP"/>
    </source>
</evidence>
<dbReference type="GeneID" id="109277148"/>
<evidence type="ECO:0000256" key="3">
    <source>
        <dbReference type="ARBA" id="ARBA00022729"/>
    </source>
</evidence>
<dbReference type="KEGG" id="ppad:109277148"/>
<proteinExistence type="predicted"/>
<dbReference type="SUPFAM" id="SSF48726">
    <property type="entry name" value="Immunoglobulin"/>
    <property type="match status" value="1"/>
</dbReference>
<dbReference type="PANTHER" id="PTHR11860">
    <property type="entry name" value="POLYMERIC-IMMUNOGLOBULIN RECEPTOR"/>
    <property type="match status" value="1"/>
</dbReference>
<keyword evidence="4" id="KW-0472">Membrane</keyword>
<evidence type="ECO:0000256" key="1">
    <source>
        <dbReference type="ARBA" id="ARBA00004370"/>
    </source>
</evidence>
<keyword evidence="9" id="KW-1185">Reference proteome</keyword>
<keyword evidence="5" id="KW-1015">Disulfide bond</keyword>
<dbReference type="GO" id="GO:0005886">
    <property type="term" value="C:plasma membrane"/>
    <property type="evidence" value="ECO:0007669"/>
    <property type="project" value="TreeGrafter"/>
</dbReference>
<dbReference type="Pfam" id="PF07686">
    <property type="entry name" value="V-set"/>
    <property type="match status" value="1"/>
</dbReference>
<dbReference type="Gene3D" id="2.60.40.10">
    <property type="entry name" value="Immunoglobulins"/>
    <property type="match status" value="1"/>
</dbReference>
<evidence type="ECO:0000313" key="10">
    <source>
        <dbReference type="RefSeq" id="XP_019322212.2"/>
    </source>
</evidence>
<reference evidence="10" key="1">
    <citation type="submission" date="2025-08" db="UniProtKB">
        <authorList>
            <consortium name="RefSeq"/>
        </authorList>
    </citation>
    <scope>IDENTIFICATION</scope>
    <source>
        <tissue evidence="10">Whole blood</tissue>
    </source>
</reference>
<dbReference type="PANTHER" id="PTHR11860:SF98">
    <property type="entry name" value="IMMUNOGLOBULIN V-SET DOMAIN-CONTAINING PROTEIN"/>
    <property type="match status" value="1"/>
</dbReference>
<evidence type="ECO:0000313" key="9">
    <source>
        <dbReference type="Proteomes" id="UP001165780"/>
    </source>
</evidence>
<sequence>MWLLPVLFLLVVQGHFSTCQESMVRGTAIGTLTMSCDYSPGWEFYKKWLCRGKNWSSCKILIKTTGSEQLVKKGRVSIQDNHSRHMFTVTLEDLWYDDADTYWCGIEQTGTDIGFKFSVIVDPAPDPTDSPKPVARTPAGRASSPPFTQGINSSQPIVLINPHSRSGTLAISGAAENLPVWIFLVPPLLATLEWLCQG</sequence>
<dbReference type="InterPro" id="IPR036179">
    <property type="entry name" value="Ig-like_dom_sf"/>
</dbReference>
<keyword evidence="3 7" id="KW-0732">Signal</keyword>
<dbReference type="Proteomes" id="UP001165780">
    <property type="component" value="Unplaced"/>
</dbReference>
<organism evidence="9 10">
    <name type="scientific">Panthera pardus</name>
    <name type="common">Leopard</name>
    <name type="synonym">Felis pardus</name>
    <dbReference type="NCBI Taxonomy" id="9691"/>
    <lineage>
        <taxon>Eukaryota</taxon>
        <taxon>Metazoa</taxon>
        <taxon>Chordata</taxon>
        <taxon>Craniata</taxon>
        <taxon>Vertebrata</taxon>
        <taxon>Euteleostomi</taxon>
        <taxon>Mammalia</taxon>
        <taxon>Eutheria</taxon>
        <taxon>Laurasiatheria</taxon>
        <taxon>Carnivora</taxon>
        <taxon>Feliformia</taxon>
        <taxon>Felidae</taxon>
        <taxon>Pantherinae</taxon>
        <taxon>Panthera</taxon>
    </lineage>
</organism>
<evidence type="ECO:0000256" key="6">
    <source>
        <dbReference type="SAM" id="MobiDB-lite"/>
    </source>
</evidence>
<feature type="region of interest" description="Disordered" evidence="6">
    <location>
        <begin position="126"/>
        <end position="150"/>
    </location>
</feature>
<name>A0A9V1GGV2_PANPR</name>
<feature type="chain" id="PRO_5040722851" evidence="7">
    <location>
        <begin position="20"/>
        <end position="198"/>
    </location>
</feature>
<evidence type="ECO:0000256" key="5">
    <source>
        <dbReference type="ARBA" id="ARBA00023157"/>
    </source>
</evidence>
<evidence type="ECO:0000259" key="8">
    <source>
        <dbReference type="Pfam" id="PF07686"/>
    </source>
</evidence>
<dbReference type="FunFam" id="2.60.40.10:FF:000370">
    <property type="entry name" value="CMRF35-like molecule 1"/>
    <property type="match status" value="1"/>
</dbReference>
<dbReference type="RefSeq" id="XP_019322212.2">
    <property type="nucleotide sequence ID" value="XM_019466667.2"/>
</dbReference>
<protein>
    <submittedName>
        <fullName evidence="10">CMRF35-like molecule 5</fullName>
    </submittedName>
</protein>
<gene>
    <name evidence="10" type="primary">LOC109277148</name>
</gene>
<dbReference type="AlphaFoldDB" id="A0A9V1GGV2"/>
<dbReference type="GO" id="GO:0004888">
    <property type="term" value="F:transmembrane signaling receptor activity"/>
    <property type="evidence" value="ECO:0007669"/>
    <property type="project" value="TreeGrafter"/>
</dbReference>
<dbReference type="CDD" id="cd05716">
    <property type="entry name" value="IgV_pIgR_like"/>
    <property type="match status" value="1"/>
</dbReference>
<accession>A0A9V1GGV2</accession>
<comment type="subcellular location">
    <subcellularLocation>
        <location evidence="1">Membrane</location>
    </subcellularLocation>
</comment>
<keyword evidence="2" id="KW-0812">Transmembrane</keyword>
<feature type="signal peptide" evidence="7">
    <location>
        <begin position="1"/>
        <end position="19"/>
    </location>
</feature>
<dbReference type="InterPro" id="IPR013783">
    <property type="entry name" value="Ig-like_fold"/>
</dbReference>